<evidence type="ECO:0000313" key="6">
    <source>
        <dbReference type="EMBL" id="KXV02813.1"/>
    </source>
</evidence>
<feature type="domain" description="cGAS/DncV-like nucleotidyltransferase C-terminal helical" evidence="5">
    <location>
        <begin position="236"/>
        <end position="332"/>
    </location>
</feature>
<gene>
    <name evidence="6" type="ORF">AD929_01675</name>
</gene>
<evidence type="ECO:0000259" key="5">
    <source>
        <dbReference type="Pfam" id="PF26305"/>
    </source>
</evidence>
<evidence type="ECO:0000256" key="2">
    <source>
        <dbReference type="ARBA" id="ARBA00022695"/>
    </source>
</evidence>
<dbReference type="InterPro" id="IPR058909">
    <property type="entry name" value="CD_NTase_C"/>
</dbReference>
<organism evidence="6 7">
    <name type="scientific">Gluconobacter potus</name>
    <dbReference type="NCBI Taxonomy" id="2724927"/>
    <lineage>
        <taxon>Bacteria</taxon>
        <taxon>Pseudomonadati</taxon>
        <taxon>Pseudomonadota</taxon>
        <taxon>Alphaproteobacteria</taxon>
        <taxon>Acetobacterales</taxon>
        <taxon>Acetobacteraceae</taxon>
        <taxon>Gluconobacter</taxon>
    </lineage>
</organism>
<protein>
    <recommendedName>
        <fullName evidence="5">cGAS/DncV-like nucleotidyltransferase C-terminal helical domain-containing protein</fullName>
    </recommendedName>
</protein>
<reference evidence="6 7" key="1">
    <citation type="submission" date="2015-06" db="EMBL/GenBank/DDBJ databases">
        <title>Improved classification and identification of acetic acid bacteria using matrix-assisted laser desorption/ionization time-of-flight mass spectrometry; Gluconobacter nephelii and Gluconobacter uchimurae are later heterotypic synonyms of Gluconobacter japonicus and Gluconobacter oxydans, respectively.</title>
        <authorList>
            <person name="Li L."/>
            <person name="Cleenwerck I."/>
            <person name="De Vuyst L."/>
            <person name="Vandamme P."/>
        </authorList>
    </citation>
    <scope>NUCLEOTIDE SEQUENCE [LARGE SCALE GENOMIC DNA]</scope>
    <source>
        <strain evidence="6 7">LMG 1764</strain>
    </source>
</reference>
<accession>A0A149QZR5</accession>
<sequence length="377" mass="42050">MPRDINARLEKLRIRRKGVDAVNSGWVTEGFAQDILQKSIIQEAWQRRAAAQPYTRYALGAMQAVDPAYTQKSIDEAERVAKQMRDGLSVSIETRLQGSVPLDIHIKGVSDVDLLVLLTGFHTYFTHGALALAGHYTNPTSETSLSALISLRRECEELLKRRYWGATVDCNGGKSIALSGGSFERPVDVVPSHWSDTIAYQSSLAENDRGVKILNKTVPETIDNLPFTHIKRVHDRDAAFYGSLKKAIRLVKSVKNDADYEETAAMLPSFDIASLMYHADETAMKAGFVNELYILKEAQRFFDWCWGNKSEASKLMTPDGSRAILNNEDKWTGLLTISTELDDLARQVAREQGLYTSSPTWNDVYSTLGNARVPTAN</sequence>
<evidence type="ECO:0000256" key="3">
    <source>
        <dbReference type="ARBA" id="ARBA00022741"/>
    </source>
</evidence>
<dbReference type="RefSeq" id="WP_062493781.1">
    <property type="nucleotide sequence ID" value="NZ_LHZB01000082.1"/>
</dbReference>
<proteinExistence type="predicted"/>
<evidence type="ECO:0000313" key="7">
    <source>
        <dbReference type="Proteomes" id="UP000075573"/>
    </source>
</evidence>
<keyword evidence="1" id="KW-0808">Transferase</keyword>
<dbReference type="AlphaFoldDB" id="A0A149QZR5"/>
<keyword evidence="2" id="KW-0548">Nucleotidyltransferase</keyword>
<keyword evidence="3" id="KW-0547">Nucleotide-binding</keyword>
<dbReference type="Pfam" id="PF26305">
    <property type="entry name" value="CD_NTase_C"/>
    <property type="match status" value="1"/>
</dbReference>
<dbReference type="Proteomes" id="UP000075573">
    <property type="component" value="Unassembled WGS sequence"/>
</dbReference>
<comment type="caution">
    <text evidence="6">The sequence shown here is derived from an EMBL/GenBank/DDBJ whole genome shotgun (WGS) entry which is preliminary data.</text>
</comment>
<evidence type="ECO:0000256" key="4">
    <source>
        <dbReference type="ARBA" id="ARBA00023118"/>
    </source>
</evidence>
<dbReference type="PATRIC" id="fig|442.7.peg.2838"/>
<evidence type="ECO:0000256" key="1">
    <source>
        <dbReference type="ARBA" id="ARBA00022679"/>
    </source>
</evidence>
<keyword evidence="4" id="KW-0051">Antiviral defense</keyword>
<dbReference type="EMBL" id="LHZB01000082">
    <property type="protein sequence ID" value="KXV02813.1"/>
    <property type="molecule type" value="Genomic_DNA"/>
</dbReference>
<name>A0A149QZR5_9PROT</name>